<evidence type="ECO:0000256" key="4">
    <source>
        <dbReference type="ARBA" id="ARBA00022801"/>
    </source>
</evidence>
<keyword evidence="4" id="KW-0378">Hydrolase</keyword>
<gene>
    <name evidence="8" type="ORF">GCM10025862_20610</name>
</gene>
<dbReference type="InterPro" id="IPR000326">
    <property type="entry name" value="PAP2/HPO"/>
</dbReference>
<keyword evidence="9" id="KW-1185">Reference proteome</keyword>
<dbReference type="InterPro" id="IPR036938">
    <property type="entry name" value="PAP2/HPO_sf"/>
</dbReference>
<keyword evidence="2" id="KW-1003">Cell membrane</keyword>
<dbReference type="SMART" id="SM00014">
    <property type="entry name" value="acidPPc"/>
    <property type="match status" value="1"/>
</dbReference>
<evidence type="ECO:0000313" key="9">
    <source>
        <dbReference type="Proteomes" id="UP001157109"/>
    </source>
</evidence>
<dbReference type="Gene3D" id="1.20.144.10">
    <property type="entry name" value="Phosphatidic acid phosphatase type 2/haloperoxidase"/>
    <property type="match status" value="1"/>
</dbReference>
<accession>A0ABQ6HR71</accession>
<evidence type="ECO:0000256" key="3">
    <source>
        <dbReference type="ARBA" id="ARBA00022692"/>
    </source>
</evidence>
<sequence>MNVDVTPELGRAVLREVVLPGAVGVGLIAGIGRLIMGPLDGFPAEDAVNRELERRRTPAANAVTWAVSTYADTVPTIAAALGYGALARRAYGRWDLAVAPLAAITVETTVFVVGSHLVGRPRPDVTWLDKPAPTSSFPSGHTAATTALHLTFADLLSRSTSPRVRAVAPVLRWGFPPVVAYSRLYRGMHHPSDVVVGVALGVWAAGAVRRVIATRPGARV</sequence>
<organism evidence="8 9">
    <name type="scientific">Arsenicicoccus piscis</name>
    <dbReference type="NCBI Taxonomy" id="673954"/>
    <lineage>
        <taxon>Bacteria</taxon>
        <taxon>Bacillati</taxon>
        <taxon>Actinomycetota</taxon>
        <taxon>Actinomycetes</taxon>
        <taxon>Micrococcales</taxon>
        <taxon>Intrasporangiaceae</taxon>
        <taxon>Arsenicicoccus</taxon>
    </lineage>
</organism>
<keyword evidence="5" id="KW-1133">Transmembrane helix</keyword>
<evidence type="ECO:0000256" key="2">
    <source>
        <dbReference type="ARBA" id="ARBA00022475"/>
    </source>
</evidence>
<proteinExistence type="predicted"/>
<comment type="caution">
    <text evidence="8">The sequence shown here is derived from an EMBL/GenBank/DDBJ whole genome shotgun (WGS) entry which is preliminary data.</text>
</comment>
<feature type="domain" description="Phosphatidic acid phosphatase type 2/haloperoxidase" evidence="7">
    <location>
        <begin position="99"/>
        <end position="209"/>
    </location>
</feature>
<dbReference type="Pfam" id="PF01569">
    <property type="entry name" value="PAP2"/>
    <property type="match status" value="1"/>
</dbReference>
<evidence type="ECO:0000256" key="6">
    <source>
        <dbReference type="ARBA" id="ARBA00023136"/>
    </source>
</evidence>
<comment type="subcellular location">
    <subcellularLocation>
        <location evidence="1">Cell membrane</location>
        <topology evidence="1">Multi-pass membrane protein</topology>
    </subcellularLocation>
</comment>
<dbReference type="Proteomes" id="UP001157109">
    <property type="component" value="Unassembled WGS sequence"/>
</dbReference>
<evidence type="ECO:0000313" key="8">
    <source>
        <dbReference type="EMBL" id="GMA20040.1"/>
    </source>
</evidence>
<keyword evidence="3" id="KW-0812">Transmembrane</keyword>
<dbReference type="PANTHER" id="PTHR14969:SF62">
    <property type="entry name" value="DECAPRENYLPHOSPHORYL-5-PHOSPHORIBOSE PHOSPHATASE RV3807C-RELATED"/>
    <property type="match status" value="1"/>
</dbReference>
<evidence type="ECO:0000256" key="1">
    <source>
        <dbReference type="ARBA" id="ARBA00004651"/>
    </source>
</evidence>
<keyword evidence="6" id="KW-0472">Membrane</keyword>
<evidence type="ECO:0000259" key="7">
    <source>
        <dbReference type="SMART" id="SM00014"/>
    </source>
</evidence>
<dbReference type="RefSeq" id="WP_241444471.1">
    <property type="nucleotide sequence ID" value="NZ_BSUJ01000001.1"/>
</dbReference>
<dbReference type="EMBL" id="BSUJ01000001">
    <property type="protein sequence ID" value="GMA20040.1"/>
    <property type="molecule type" value="Genomic_DNA"/>
</dbReference>
<dbReference type="SUPFAM" id="SSF48317">
    <property type="entry name" value="Acid phosphatase/Vanadium-dependent haloperoxidase"/>
    <property type="match status" value="1"/>
</dbReference>
<dbReference type="PANTHER" id="PTHR14969">
    <property type="entry name" value="SPHINGOSINE-1-PHOSPHATE PHOSPHOHYDROLASE"/>
    <property type="match status" value="1"/>
</dbReference>
<name>A0ABQ6HR71_9MICO</name>
<evidence type="ECO:0000256" key="5">
    <source>
        <dbReference type="ARBA" id="ARBA00022989"/>
    </source>
</evidence>
<reference evidence="9" key="1">
    <citation type="journal article" date="2019" name="Int. J. Syst. Evol. Microbiol.">
        <title>The Global Catalogue of Microorganisms (GCM) 10K type strain sequencing project: providing services to taxonomists for standard genome sequencing and annotation.</title>
        <authorList>
            <consortium name="The Broad Institute Genomics Platform"/>
            <consortium name="The Broad Institute Genome Sequencing Center for Infectious Disease"/>
            <person name="Wu L."/>
            <person name="Ma J."/>
        </authorList>
    </citation>
    <scope>NUCLEOTIDE SEQUENCE [LARGE SCALE GENOMIC DNA]</scope>
    <source>
        <strain evidence="9">NBRC 105830</strain>
    </source>
</reference>
<protein>
    <recommendedName>
        <fullName evidence="7">Phosphatidic acid phosphatase type 2/haloperoxidase domain-containing protein</fullName>
    </recommendedName>
</protein>